<dbReference type="Proteomes" id="UP001501508">
    <property type="component" value="Unassembled WGS sequence"/>
</dbReference>
<keyword evidence="2 4" id="KW-0479">Metal-binding</keyword>
<sequence>MHFIPESKLFRTALFLALAAGCTQPRKPASVAQDDSKYAEHVRTTDFQTPAQEQKGFRLPPGFEITLFASEPQIGKPMNIEFDDRGRLWVTQSTEYPMAADEKNGKDKIMILEDTDHDGKADVFTEFKSGLNIPIGIMPMTDGAIAYSIPDLYYFKDKDHDGKADESVKLLGPFGYKDTHGMINNLTRGFDGWVHASHGFSNTSRIAGADGDSLVMYSGNTFRFRTDGSRAEQTTFGRVNPFGFSYDEKGYLYSVDCHSKPLYQLIPGADYPHFGKKPTGIGFGPEMTSYQLASTALSGLVYYTGSNFPEGYRQNFYIGDVVTSRISRNSVRFEGSTPALKFEENFLVSSDPWFRPVDIKLGPDGAIYVADFYNRIIGHYEVDLKHPGRDHTSGRIWRITYKGGAIPAPRDWSKAGLDELISQLNYPQLNIRMRIADRIFDTFGARAVAPLQKVLASKGTSWQARVQAMWLLYRLNVLHDNMLVQAAGDPEENIKVHSLRIMAQRKHINPELKRIATAACGDASPFVRRSAAEVLDKFVSLENLTTLLNMYKSTPDLDSHLKYTVLLALRHNVAGSGVAAGLIQRDWAPEDERILVRAALDVPDKTLANFVVAYLLKQAPEGDISDQALSYVASYVTTDQVETLASRVTKGLQSSDPRRLARLQAIADGVQKTGKGTPAGLSGLLEVSAADVIATMSRMKPEELHRLPTERKRVFVDAAGVLARLRSHKMEGPLLAVLPLGYPLELQQAAVSALSRYAPDAYTKVFTDLFTNPGTSDVYREKLVPAIAANPAAENLEKLRKRLPGSSRNLQTEIIMALVGAPGGLEIVMDALEANEAPVDLLQVKRVKTYLDELNRKEKNKRLSALLAKSEASEKELETILVTREKGALQYQGSPAKGRQVFMQNCSGCHQIKGVGGLVGPQLDGVGNWGKKALIEKVLSPNRNITEAFKTYQINLTSGEQKLGLYRRKEGATLVFADHAGQEFSVPENQISDYTAVNMTIMPDQFRYTIPENDFYELLTYLTSAK</sequence>
<evidence type="ECO:0000313" key="7">
    <source>
        <dbReference type="Proteomes" id="UP001501508"/>
    </source>
</evidence>
<dbReference type="Pfam" id="PF00034">
    <property type="entry name" value="Cytochrom_C"/>
    <property type="match status" value="1"/>
</dbReference>
<evidence type="ECO:0000313" key="6">
    <source>
        <dbReference type="EMBL" id="GAA4432409.1"/>
    </source>
</evidence>
<accession>A0ABP8LP06</accession>
<dbReference type="RefSeq" id="WP_345026386.1">
    <property type="nucleotide sequence ID" value="NZ_BAABEY010000002.1"/>
</dbReference>
<dbReference type="InterPro" id="IPR011041">
    <property type="entry name" value="Quinoprot_gluc/sorb_DH_b-prop"/>
</dbReference>
<keyword evidence="1 4" id="KW-0349">Heme</keyword>
<evidence type="ECO:0000256" key="4">
    <source>
        <dbReference type="PROSITE-ProRule" id="PRU00433"/>
    </source>
</evidence>
<comment type="caution">
    <text evidence="6">The sequence shown here is derived from an EMBL/GenBank/DDBJ whole genome shotgun (WGS) entry which is preliminary data.</text>
</comment>
<evidence type="ECO:0000256" key="1">
    <source>
        <dbReference type="ARBA" id="ARBA00022617"/>
    </source>
</evidence>
<dbReference type="InterPro" id="IPR055557">
    <property type="entry name" value="DUF7133"/>
</dbReference>
<evidence type="ECO:0000259" key="5">
    <source>
        <dbReference type="PROSITE" id="PS51007"/>
    </source>
</evidence>
<dbReference type="InterPro" id="IPR011989">
    <property type="entry name" value="ARM-like"/>
</dbReference>
<gene>
    <name evidence="6" type="ORF">GCM10023091_04440</name>
</gene>
<dbReference type="InterPro" id="IPR013427">
    <property type="entry name" value="Haem-bd_dom_put"/>
</dbReference>
<dbReference type="PANTHER" id="PTHR33546">
    <property type="entry name" value="LARGE, MULTIFUNCTIONAL SECRETED PROTEIN-RELATED"/>
    <property type="match status" value="1"/>
</dbReference>
<dbReference type="Gene3D" id="2.120.10.30">
    <property type="entry name" value="TolB, C-terminal domain"/>
    <property type="match status" value="1"/>
</dbReference>
<dbReference type="NCBIfam" id="TIGR02604">
    <property type="entry name" value="Piru_Ver_Nterm"/>
    <property type="match status" value="1"/>
</dbReference>
<dbReference type="PROSITE" id="PS51007">
    <property type="entry name" value="CYTC"/>
    <property type="match status" value="1"/>
</dbReference>
<dbReference type="Gene3D" id="1.25.10.10">
    <property type="entry name" value="Leucine-rich Repeat Variant"/>
    <property type="match status" value="1"/>
</dbReference>
<dbReference type="EMBL" id="BAABEY010000002">
    <property type="protein sequence ID" value="GAA4432409.1"/>
    <property type="molecule type" value="Genomic_DNA"/>
</dbReference>
<dbReference type="SUPFAM" id="SSF46626">
    <property type="entry name" value="Cytochrome c"/>
    <property type="match status" value="1"/>
</dbReference>
<dbReference type="SUPFAM" id="SSF50952">
    <property type="entry name" value="Soluble quinoprotein glucose dehydrogenase"/>
    <property type="match status" value="1"/>
</dbReference>
<dbReference type="Pfam" id="PF23500">
    <property type="entry name" value="DUF7133"/>
    <property type="match status" value="1"/>
</dbReference>
<feature type="domain" description="Cytochrome c" evidence="5">
    <location>
        <begin position="893"/>
        <end position="1026"/>
    </location>
</feature>
<dbReference type="Gene3D" id="1.10.760.10">
    <property type="entry name" value="Cytochrome c-like domain"/>
    <property type="match status" value="1"/>
</dbReference>
<evidence type="ECO:0000256" key="2">
    <source>
        <dbReference type="ARBA" id="ARBA00022723"/>
    </source>
</evidence>
<dbReference type="PANTHER" id="PTHR33546:SF1">
    <property type="entry name" value="LARGE, MULTIFUNCTIONAL SECRETED PROTEIN"/>
    <property type="match status" value="1"/>
</dbReference>
<dbReference type="InterPro" id="IPR036909">
    <property type="entry name" value="Cyt_c-like_dom_sf"/>
</dbReference>
<keyword evidence="3 4" id="KW-0408">Iron</keyword>
<evidence type="ECO:0000256" key="3">
    <source>
        <dbReference type="ARBA" id="ARBA00023004"/>
    </source>
</evidence>
<dbReference type="SUPFAM" id="SSF48371">
    <property type="entry name" value="ARM repeat"/>
    <property type="match status" value="1"/>
</dbReference>
<dbReference type="InterPro" id="IPR009056">
    <property type="entry name" value="Cyt_c-like_dom"/>
</dbReference>
<protein>
    <recommendedName>
        <fullName evidence="5">Cytochrome c domain-containing protein</fullName>
    </recommendedName>
</protein>
<keyword evidence="7" id="KW-1185">Reference proteome</keyword>
<name>A0ABP8LP06_9BACT</name>
<reference evidence="7" key="1">
    <citation type="journal article" date="2019" name="Int. J. Syst. Evol. Microbiol.">
        <title>The Global Catalogue of Microorganisms (GCM) 10K type strain sequencing project: providing services to taxonomists for standard genome sequencing and annotation.</title>
        <authorList>
            <consortium name="The Broad Institute Genomics Platform"/>
            <consortium name="The Broad Institute Genome Sequencing Center for Infectious Disease"/>
            <person name="Wu L."/>
            <person name="Ma J."/>
        </authorList>
    </citation>
    <scope>NUCLEOTIDE SEQUENCE [LARGE SCALE GENOMIC DNA]</scope>
    <source>
        <strain evidence="7">JCM 31920</strain>
    </source>
</reference>
<dbReference type="NCBIfam" id="TIGR02603">
    <property type="entry name" value="CxxCH_TIGR02603"/>
    <property type="match status" value="1"/>
</dbReference>
<dbReference type="InterPro" id="IPR013428">
    <property type="entry name" value="Membrane-bound_put_N"/>
</dbReference>
<dbReference type="InterPro" id="IPR016024">
    <property type="entry name" value="ARM-type_fold"/>
</dbReference>
<organism evidence="6 7">
    <name type="scientific">Ravibacter arvi</name>
    <dbReference type="NCBI Taxonomy" id="2051041"/>
    <lineage>
        <taxon>Bacteria</taxon>
        <taxon>Pseudomonadati</taxon>
        <taxon>Bacteroidota</taxon>
        <taxon>Cytophagia</taxon>
        <taxon>Cytophagales</taxon>
        <taxon>Spirosomataceae</taxon>
        <taxon>Ravibacter</taxon>
    </lineage>
</organism>
<dbReference type="InterPro" id="IPR011042">
    <property type="entry name" value="6-blade_b-propeller_TolB-like"/>
</dbReference>
<proteinExistence type="predicted"/>